<feature type="non-terminal residue" evidence="2">
    <location>
        <position position="73"/>
    </location>
</feature>
<feature type="region of interest" description="Disordered" evidence="1">
    <location>
        <begin position="49"/>
        <end position="73"/>
    </location>
</feature>
<organism evidence="2 3">
    <name type="scientific">Corchorus capsularis</name>
    <name type="common">Jute</name>
    <dbReference type="NCBI Taxonomy" id="210143"/>
    <lineage>
        <taxon>Eukaryota</taxon>
        <taxon>Viridiplantae</taxon>
        <taxon>Streptophyta</taxon>
        <taxon>Embryophyta</taxon>
        <taxon>Tracheophyta</taxon>
        <taxon>Spermatophyta</taxon>
        <taxon>Magnoliopsida</taxon>
        <taxon>eudicotyledons</taxon>
        <taxon>Gunneridae</taxon>
        <taxon>Pentapetalae</taxon>
        <taxon>rosids</taxon>
        <taxon>malvids</taxon>
        <taxon>Malvales</taxon>
        <taxon>Malvaceae</taxon>
        <taxon>Grewioideae</taxon>
        <taxon>Apeibeae</taxon>
        <taxon>Corchorus</taxon>
    </lineage>
</organism>
<keyword evidence="3" id="KW-1185">Reference proteome</keyword>
<reference evidence="2 3" key="1">
    <citation type="submission" date="2013-09" db="EMBL/GenBank/DDBJ databases">
        <title>Corchorus capsularis genome sequencing.</title>
        <authorList>
            <person name="Alam M."/>
            <person name="Haque M.S."/>
            <person name="Islam M.S."/>
            <person name="Emdad E.M."/>
            <person name="Islam M.M."/>
            <person name="Ahmed B."/>
            <person name="Halim A."/>
            <person name="Hossen Q.M.M."/>
            <person name="Hossain M.Z."/>
            <person name="Ahmed R."/>
            <person name="Khan M.M."/>
            <person name="Islam R."/>
            <person name="Rashid M.M."/>
            <person name="Khan S.A."/>
            <person name="Rahman M.S."/>
            <person name="Alam M."/>
        </authorList>
    </citation>
    <scope>NUCLEOTIDE SEQUENCE [LARGE SCALE GENOMIC DNA]</scope>
    <source>
        <strain evidence="3">cv. CVL-1</strain>
        <tissue evidence="2">Whole seedling</tissue>
    </source>
</reference>
<proteinExistence type="predicted"/>
<accession>A0A1R3IUS8</accession>
<name>A0A1R3IUS8_COCAP</name>
<gene>
    <name evidence="2" type="ORF">CCACVL1_09627</name>
</gene>
<dbReference type="AlphaFoldDB" id="A0A1R3IUS8"/>
<evidence type="ECO:0000256" key="1">
    <source>
        <dbReference type="SAM" id="MobiDB-lite"/>
    </source>
</evidence>
<sequence>MASRPKFPLAEIDLNSFQGDEEQIGKERPRLPDLNTNVEEDVFELNFPLADRPSPTQPLIDLNKGPPKHANSS</sequence>
<comment type="caution">
    <text evidence="2">The sequence shown here is derived from an EMBL/GenBank/DDBJ whole genome shotgun (WGS) entry which is preliminary data.</text>
</comment>
<evidence type="ECO:0000313" key="3">
    <source>
        <dbReference type="Proteomes" id="UP000188268"/>
    </source>
</evidence>
<dbReference type="Gramene" id="OMO86335">
    <property type="protein sequence ID" value="OMO86335"/>
    <property type="gene ID" value="CCACVL1_09627"/>
</dbReference>
<protein>
    <submittedName>
        <fullName evidence="2">Uncharacterized protein</fullName>
    </submittedName>
</protein>
<dbReference type="Proteomes" id="UP000188268">
    <property type="component" value="Unassembled WGS sequence"/>
</dbReference>
<dbReference type="EMBL" id="AWWV01009480">
    <property type="protein sequence ID" value="OMO86335.1"/>
    <property type="molecule type" value="Genomic_DNA"/>
</dbReference>
<evidence type="ECO:0000313" key="2">
    <source>
        <dbReference type="EMBL" id="OMO86335.1"/>
    </source>
</evidence>